<sequence>MSGWRPELLARSWPRSLAGQAIALQVIVVAVVVLAGSVLAVYDARRDGEENARDQVVGIATALADSPSTAEAIESGHATGILQPVTEAVRTGTGIAFITIMSPDGIRFTHTDPSQIGGHYLGTIDPALRGETYTEIYTGTLGPSVRAIVPVRDADGNIVGLVSAGITTQTLAQRWRGQLVTIAAVTACALVLSLIGVWAIRRRLLRQTHGLRPDELRVMYDHHDAILHSVSEGLIVLDGGGVALVNDEARRLLGLPPGPVRLDDLPGFLRSHDPGARDELHVTDERVLVVNRARVADTGSEVVTIRDRTELQGALGELSSLQVLTDSLRAQAHESANKLHTVITMVEMGRPQDAVRFATSELELSQRLVDRLSEAVSEPALVALLLGKTAQADERGIALTVTEDTKLSDETVLSGPELVTVLGNLIDNAMDACDRDDPWIEVTVTSDDDQLLITVADSGPGMDPDTFEKATQRGYSTKADTSGHGLGLALVAQVVNKHGGTLHADVTYGSVVTVTVPIPERVGGGHA</sequence>
<name>A0A2U9PWF4_MYCSE</name>
<evidence type="ECO:0000256" key="3">
    <source>
        <dbReference type="ARBA" id="ARBA00012438"/>
    </source>
</evidence>
<dbReference type="Pfam" id="PF02518">
    <property type="entry name" value="HATPase_c"/>
    <property type="match status" value="1"/>
</dbReference>
<organism evidence="13 14">
    <name type="scientific">Mycolicibacterium smegmatis (strain MKD8)</name>
    <name type="common">Mycobacterium smegmatis</name>
    <dbReference type="NCBI Taxonomy" id="1214915"/>
    <lineage>
        <taxon>Bacteria</taxon>
        <taxon>Bacillati</taxon>
        <taxon>Actinomycetota</taxon>
        <taxon>Actinomycetes</taxon>
        <taxon>Mycobacteriales</taxon>
        <taxon>Mycobacteriaceae</taxon>
        <taxon>Mycolicibacterium</taxon>
    </lineage>
</organism>
<evidence type="ECO:0000256" key="11">
    <source>
        <dbReference type="SAM" id="Phobius"/>
    </source>
</evidence>
<dbReference type="Gene3D" id="3.30.450.20">
    <property type="entry name" value="PAS domain"/>
    <property type="match status" value="2"/>
</dbReference>
<dbReference type="PANTHER" id="PTHR43547:SF10">
    <property type="entry name" value="SENSOR HISTIDINE KINASE DCUS"/>
    <property type="match status" value="1"/>
</dbReference>
<evidence type="ECO:0000256" key="10">
    <source>
        <dbReference type="ARBA" id="ARBA00023136"/>
    </source>
</evidence>
<evidence type="ECO:0000256" key="2">
    <source>
        <dbReference type="ARBA" id="ARBA00004651"/>
    </source>
</evidence>
<accession>A0A2U9PWF4</accession>
<evidence type="ECO:0000256" key="6">
    <source>
        <dbReference type="ARBA" id="ARBA00022692"/>
    </source>
</evidence>
<dbReference type="InterPro" id="IPR003594">
    <property type="entry name" value="HATPase_dom"/>
</dbReference>
<evidence type="ECO:0000313" key="13">
    <source>
        <dbReference type="EMBL" id="AWT56141.1"/>
    </source>
</evidence>
<evidence type="ECO:0000259" key="12">
    <source>
        <dbReference type="PROSITE" id="PS50109"/>
    </source>
</evidence>
<feature type="transmembrane region" description="Helical" evidence="11">
    <location>
        <begin position="179"/>
        <end position="200"/>
    </location>
</feature>
<dbReference type="CDD" id="cd18773">
    <property type="entry name" value="PDC1_HK_sensor"/>
    <property type="match status" value="1"/>
</dbReference>
<keyword evidence="6 11" id="KW-0812">Transmembrane</keyword>
<dbReference type="InterPro" id="IPR033463">
    <property type="entry name" value="sCache_3"/>
</dbReference>
<dbReference type="Pfam" id="PF13188">
    <property type="entry name" value="PAS_8"/>
    <property type="match status" value="1"/>
</dbReference>
<dbReference type="EMBL" id="CP027541">
    <property type="protein sequence ID" value="AWT56141.1"/>
    <property type="molecule type" value="Genomic_DNA"/>
</dbReference>
<feature type="transmembrane region" description="Helical" evidence="11">
    <location>
        <begin position="20"/>
        <end position="42"/>
    </location>
</feature>
<dbReference type="InterPro" id="IPR036890">
    <property type="entry name" value="HATPase_C_sf"/>
</dbReference>
<keyword evidence="5" id="KW-0597">Phosphoprotein</keyword>
<evidence type="ECO:0000256" key="7">
    <source>
        <dbReference type="ARBA" id="ARBA00022777"/>
    </source>
</evidence>
<dbReference type="Gene3D" id="3.30.565.10">
    <property type="entry name" value="Histidine kinase-like ATPase, C-terminal domain"/>
    <property type="match status" value="1"/>
</dbReference>
<keyword evidence="8 11" id="KW-1133">Transmembrane helix</keyword>
<proteinExistence type="predicted"/>
<keyword evidence="7 13" id="KW-0418">Kinase</keyword>
<dbReference type="PANTHER" id="PTHR43547">
    <property type="entry name" value="TWO-COMPONENT HISTIDINE KINASE"/>
    <property type="match status" value="1"/>
</dbReference>
<dbReference type="Proteomes" id="UP000011200">
    <property type="component" value="Chromosome"/>
</dbReference>
<comment type="subcellular location">
    <subcellularLocation>
        <location evidence="2">Cell membrane</location>
        <topology evidence="2">Multi-pass membrane protein</topology>
    </subcellularLocation>
</comment>
<evidence type="ECO:0000256" key="4">
    <source>
        <dbReference type="ARBA" id="ARBA00022475"/>
    </source>
</evidence>
<dbReference type="GO" id="GO:0005886">
    <property type="term" value="C:plasma membrane"/>
    <property type="evidence" value="ECO:0007669"/>
    <property type="project" value="UniProtKB-SubCell"/>
</dbReference>
<evidence type="ECO:0000256" key="9">
    <source>
        <dbReference type="ARBA" id="ARBA00023012"/>
    </source>
</evidence>
<protein>
    <recommendedName>
        <fullName evidence="3">histidine kinase</fullName>
        <ecNumber evidence="3">2.7.13.3</ecNumber>
    </recommendedName>
</protein>
<dbReference type="InterPro" id="IPR004358">
    <property type="entry name" value="Sig_transdc_His_kin-like_C"/>
</dbReference>
<dbReference type="SUPFAM" id="SSF55874">
    <property type="entry name" value="ATPase domain of HSP90 chaperone/DNA topoisomerase II/histidine kinase"/>
    <property type="match status" value="1"/>
</dbReference>
<dbReference type="InterPro" id="IPR005467">
    <property type="entry name" value="His_kinase_dom"/>
</dbReference>
<dbReference type="EC" id="2.7.13.3" evidence="3"/>
<dbReference type="PROSITE" id="PS50109">
    <property type="entry name" value="HIS_KIN"/>
    <property type="match status" value="1"/>
</dbReference>
<evidence type="ECO:0000313" key="14">
    <source>
        <dbReference type="Proteomes" id="UP000011200"/>
    </source>
</evidence>
<dbReference type="InterPro" id="IPR029151">
    <property type="entry name" value="Sensor-like_sf"/>
</dbReference>
<reference evidence="13 14" key="1">
    <citation type="journal article" date="2013" name="Genome Announc.">
        <title>Draft genome sequence of MKD8, a conjugal recipient Mycobacterium smegmatis strain.</title>
        <authorList>
            <person name="Gray T.A."/>
            <person name="Palumbo M.J."/>
            <person name="Derbyshire K.M."/>
        </authorList>
    </citation>
    <scope>NUCLEOTIDE SEQUENCE [LARGE SCALE GENOMIC DNA]</scope>
    <source>
        <strain evidence="13 14">MKD8</strain>
    </source>
</reference>
<dbReference type="SMART" id="SM00387">
    <property type="entry name" value="HATPase_c"/>
    <property type="match status" value="1"/>
</dbReference>
<keyword evidence="9" id="KW-0902">Two-component regulatory system</keyword>
<keyword evidence="10 11" id="KW-0472">Membrane</keyword>
<comment type="catalytic activity">
    <reaction evidence="1">
        <text>ATP + protein L-histidine = ADP + protein N-phospho-L-histidine.</text>
        <dbReference type="EC" id="2.7.13.3"/>
    </reaction>
</comment>
<reference evidence="14" key="2">
    <citation type="submission" date="2018-03" db="EMBL/GenBank/DDBJ databases">
        <authorList>
            <person name="Derbyshire K."/>
            <person name="Gray T.A."/>
            <person name="Champion M."/>
        </authorList>
    </citation>
    <scope>NUCLEOTIDE SEQUENCE [LARGE SCALE GENOMIC DNA]</scope>
    <source>
        <strain evidence="14">MKD8</strain>
    </source>
</reference>
<keyword evidence="4" id="KW-1003">Cell membrane</keyword>
<gene>
    <name evidence="13" type="ORF">D806_051910</name>
</gene>
<dbReference type="InterPro" id="IPR000014">
    <property type="entry name" value="PAS"/>
</dbReference>
<dbReference type="AlphaFoldDB" id="A0A2U9PWF4"/>
<keyword evidence="7 13" id="KW-0808">Transferase</keyword>
<evidence type="ECO:0000256" key="8">
    <source>
        <dbReference type="ARBA" id="ARBA00022989"/>
    </source>
</evidence>
<evidence type="ECO:0000256" key="1">
    <source>
        <dbReference type="ARBA" id="ARBA00000085"/>
    </source>
</evidence>
<dbReference type="Pfam" id="PF17203">
    <property type="entry name" value="sCache_3_2"/>
    <property type="match status" value="1"/>
</dbReference>
<dbReference type="GO" id="GO:0000155">
    <property type="term" value="F:phosphorelay sensor kinase activity"/>
    <property type="evidence" value="ECO:0007669"/>
    <property type="project" value="TreeGrafter"/>
</dbReference>
<dbReference type="SUPFAM" id="SSF103190">
    <property type="entry name" value="Sensory domain-like"/>
    <property type="match status" value="1"/>
</dbReference>
<dbReference type="PRINTS" id="PR00344">
    <property type="entry name" value="BCTRLSENSOR"/>
</dbReference>
<feature type="domain" description="Histidine kinase" evidence="12">
    <location>
        <begin position="330"/>
        <end position="520"/>
    </location>
</feature>
<evidence type="ECO:0000256" key="5">
    <source>
        <dbReference type="ARBA" id="ARBA00022553"/>
    </source>
</evidence>